<dbReference type="Gramene" id="KCW77883">
    <property type="protein sequence ID" value="KCW77883"/>
    <property type="gene ID" value="EUGRSUZ_D02147"/>
</dbReference>
<accession>A0A059CHG1</accession>
<evidence type="ECO:0000256" key="1">
    <source>
        <dbReference type="SAM" id="Phobius"/>
    </source>
</evidence>
<gene>
    <name evidence="2" type="ORF">EUGRSUZ_D02147</name>
</gene>
<name>A0A059CHG1_EUCGR</name>
<keyword evidence="1" id="KW-0472">Membrane</keyword>
<dbReference type="InParanoid" id="A0A059CHG1"/>
<keyword evidence="1" id="KW-1133">Transmembrane helix</keyword>
<organism evidence="2">
    <name type="scientific">Eucalyptus grandis</name>
    <name type="common">Flooded gum</name>
    <dbReference type="NCBI Taxonomy" id="71139"/>
    <lineage>
        <taxon>Eukaryota</taxon>
        <taxon>Viridiplantae</taxon>
        <taxon>Streptophyta</taxon>
        <taxon>Embryophyta</taxon>
        <taxon>Tracheophyta</taxon>
        <taxon>Spermatophyta</taxon>
        <taxon>Magnoliopsida</taxon>
        <taxon>eudicotyledons</taxon>
        <taxon>Gunneridae</taxon>
        <taxon>Pentapetalae</taxon>
        <taxon>rosids</taxon>
        <taxon>malvids</taxon>
        <taxon>Myrtales</taxon>
        <taxon>Myrtaceae</taxon>
        <taxon>Myrtoideae</taxon>
        <taxon>Eucalypteae</taxon>
        <taxon>Eucalyptus</taxon>
    </lineage>
</organism>
<sequence length="72" mass="8338">MMETCGNFGNFPRFLQLFKKKKRIHVSWLVSAFPFSFLPILSGFGVFEFYLVLKIQTSLPQQLCFLSILSLS</sequence>
<feature type="transmembrane region" description="Helical" evidence="1">
    <location>
        <begin position="26"/>
        <end position="53"/>
    </location>
</feature>
<dbReference type="EMBL" id="KK198756">
    <property type="protein sequence ID" value="KCW77883.1"/>
    <property type="molecule type" value="Genomic_DNA"/>
</dbReference>
<proteinExistence type="predicted"/>
<reference evidence="2" key="1">
    <citation type="submission" date="2013-07" db="EMBL/GenBank/DDBJ databases">
        <title>The genome of Eucalyptus grandis.</title>
        <authorList>
            <person name="Schmutz J."/>
            <person name="Hayes R."/>
            <person name="Myburg A."/>
            <person name="Tuskan G."/>
            <person name="Grattapaglia D."/>
            <person name="Rokhsar D.S."/>
        </authorList>
    </citation>
    <scope>NUCLEOTIDE SEQUENCE</scope>
    <source>
        <tissue evidence="2">Leaf extractions</tissue>
    </source>
</reference>
<dbReference type="AlphaFoldDB" id="A0A059CHG1"/>
<evidence type="ECO:0000313" key="2">
    <source>
        <dbReference type="EMBL" id="KCW77883.1"/>
    </source>
</evidence>
<keyword evidence="1" id="KW-0812">Transmembrane</keyword>
<protein>
    <submittedName>
        <fullName evidence="2">Uncharacterized protein</fullName>
    </submittedName>
</protein>